<feature type="region of interest" description="Disordered" evidence="1">
    <location>
        <begin position="201"/>
        <end position="234"/>
    </location>
</feature>
<dbReference type="Proteomes" id="UP001208570">
    <property type="component" value="Unassembled WGS sequence"/>
</dbReference>
<evidence type="ECO:0000256" key="1">
    <source>
        <dbReference type="SAM" id="MobiDB-lite"/>
    </source>
</evidence>
<protein>
    <recommendedName>
        <fullName evidence="4">RRM domain-containing protein</fullName>
    </recommendedName>
</protein>
<dbReference type="AlphaFoldDB" id="A0AAD9IZC5"/>
<comment type="caution">
    <text evidence="2">The sequence shown here is derived from an EMBL/GenBank/DDBJ whole genome shotgun (WGS) entry which is preliminary data.</text>
</comment>
<dbReference type="EMBL" id="JAODUP010000814">
    <property type="protein sequence ID" value="KAK2143761.1"/>
    <property type="molecule type" value="Genomic_DNA"/>
</dbReference>
<name>A0AAD9IZC5_9ANNE</name>
<feature type="compositionally biased region" description="Polar residues" evidence="1">
    <location>
        <begin position="209"/>
        <end position="234"/>
    </location>
</feature>
<proteinExistence type="predicted"/>
<reference evidence="2" key="1">
    <citation type="journal article" date="2023" name="Mol. Biol. Evol.">
        <title>Third-Generation Sequencing Reveals the Adaptive Role of the Epigenome in Three Deep-Sea Polychaetes.</title>
        <authorList>
            <person name="Perez M."/>
            <person name="Aroh O."/>
            <person name="Sun Y."/>
            <person name="Lan Y."/>
            <person name="Juniper S.K."/>
            <person name="Young C.R."/>
            <person name="Angers B."/>
            <person name="Qian P.Y."/>
        </authorList>
    </citation>
    <scope>NUCLEOTIDE SEQUENCE</scope>
    <source>
        <strain evidence="2">P08H-3</strain>
    </source>
</reference>
<accession>A0AAD9IZC5</accession>
<keyword evidence="3" id="KW-1185">Reference proteome</keyword>
<evidence type="ECO:0000313" key="2">
    <source>
        <dbReference type="EMBL" id="KAK2143761.1"/>
    </source>
</evidence>
<evidence type="ECO:0000313" key="3">
    <source>
        <dbReference type="Proteomes" id="UP001208570"/>
    </source>
</evidence>
<evidence type="ECO:0008006" key="4">
    <source>
        <dbReference type="Google" id="ProtNLM"/>
    </source>
</evidence>
<organism evidence="2 3">
    <name type="scientific">Paralvinella palmiformis</name>
    <dbReference type="NCBI Taxonomy" id="53620"/>
    <lineage>
        <taxon>Eukaryota</taxon>
        <taxon>Metazoa</taxon>
        <taxon>Spiralia</taxon>
        <taxon>Lophotrochozoa</taxon>
        <taxon>Annelida</taxon>
        <taxon>Polychaeta</taxon>
        <taxon>Sedentaria</taxon>
        <taxon>Canalipalpata</taxon>
        <taxon>Terebellida</taxon>
        <taxon>Terebelliformia</taxon>
        <taxon>Alvinellidae</taxon>
        <taxon>Paralvinella</taxon>
    </lineage>
</organism>
<sequence>MFTGSNLTDDLKLAALSASPQHITEHLSGSVGARAIRINPDQSGYRHSNADRKRLQKGVSCVNGATHDPILGSSTGAHRIQAAEPKPDHIRVIYIGNMAKDSTTDDVRAHLNGVQIAGIADVVRLSSEGSNSSLFCVKMDNQLAEIAVFQTEKWPRGIQIRPYMRRRDQPGSRNGNVMRNIRTQNNRANFNHCADRSHFNGYHGRSGYPLTQRNQAGSNRRYSSNNGKSSMATR</sequence>
<gene>
    <name evidence="2" type="ORF">LSH36_814g00023</name>
</gene>